<name>A0A5A7P573_STRAF</name>
<sequence>MCPNKCTYILNINIFIGIEVFGHFQAIEYFSIGYKLVCLLGVLSVERRSPVIDETGFVHYHQAFYVVELKTTPNPPSPCDIREPVTTSSCRTRNLHIKGVCIFVYLNSIEGTHIDHDPLTGLRLALGRVAEAPGCHCQARSRAHLPYMSYETFLGWRTANGWWWNWWPKSSAANSFPSKVYVYMRLRQKTKGFVFVCGIVVGEWSNNGRNFIRVELAKFGGARTRSFDCGHRFQLGSVDQLPARFSCLISSLFLEGQTINNQICQDEKGCNPLSNICLDLLEIALSHCYSRIVYEIFTSYGSSRSHMEFLEL</sequence>
<dbReference type="Proteomes" id="UP000325081">
    <property type="component" value="Unassembled WGS sequence"/>
</dbReference>
<organism evidence="1 2">
    <name type="scientific">Striga asiatica</name>
    <name type="common">Asiatic witchweed</name>
    <name type="synonym">Buchnera asiatica</name>
    <dbReference type="NCBI Taxonomy" id="4170"/>
    <lineage>
        <taxon>Eukaryota</taxon>
        <taxon>Viridiplantae</taxon>
        <taxon>Streptophyta</taxon>
        <taxon>Embryophyta</taxon>
        <taxon>Tracheophyta</taxon>
        <taxon>Spermatophyta</taxon>
        <taxon>Magnoliopsida</taxon>
        <taxon>eudicotyledons</taxon>
        <taxon>Gunneridae</taxon>
        <taxon>Pentapetalae</taxon>
        <taxon>asterids</taxon>
        <taxon>lamiids</taxon>
        <taxon>Lamiales</taxon>
        <taxon>Orobanchaceae</taxon>
        <taxon>Buchnereae</taxon>
        <taxon>Striga</taxon>
    </lineage>
</organism>
<evidence type="ECO:0000313" key="2">
    <source>
        <dbReference type="Proteomes" id="UP000325081"/>
    </source>
</evidence>
<reference evidence="2" key="1">
    <citation type="journal article" date="2019" name="Curr. Biol.">
        <title>Genome Sequence of Striga asiatica Provides Insight into the Evolution of Plant Parasitism.</title>
        <authorList>
            <person name="Yoshida S."/>
            <person name="Kim S."/>
            <person name="Wafula E.K."/>
            <person name="Tanskanen J."/>
            <person name="Kim Y.M."/>
            <person name="Honaas L."/>
            <person name="Yang Z."/>
            <person name="Spallek T."/>
            <person name="Conn C.E."/>
            <person name="Ichihashi Y."/>
            <person name="Cheong K."/>
            <person name="Cui S."/>
            <person name="Der J.P."/>
            <person name="Gundlach H."/>
            <person name="Jiao Y."/>
            <person name="Hori C."/>
            <person name="Ishida J.K."/>
            <person name="Kasahara H."/>
            <person name="Kiba T."/>
            <person name="Kim M.S."/>
            <person name="Koo N."/>
            <person name="Laohavisit A."/>
            <person name="Lee Y.H."/>
            <person name="Lumba S."/>
            <person name="McCourt P."/>
            <person name="Mortimer J.C."/>
            <person name="Mutuku J.M."/>
            <person name="Nomura T."/>
            <person name="Sasaki-Sekimoto Y."/>
            <person name="Seto Y."/>
            <person name="Wang Y."/>
            <person name="Wakatake T."/>
            <person name="Sakakibara H."/>
            <person name="Demura T."/>
            <person name="Yamaguchi S."/>
            <person name="Yoneyama K."/>
            <person name="Manabe R.I."/>
            <person name="Nelson D.C."/>
            <person name="Schulman A.H."/>
            <person name="Timko M.P."/>
            <person name="dePamphilis C.W."/>
            <person name="Choi D."/>
            <person name="Shirasu K."/>
        </authorList>
    </citation>
    <scope>NUCLEOTIDE SEQUENCE [LARGE SCALE GENOMIC DNA]</scope>
    <source>
        <strain evidence="2">cv. UVA1</strain>
    </source>
</reference>
<dbReference type="EMBL" id="BKCP01002113">
    <property type="protein sequence ID" value="GER27724.1"/>
    <property type="molecule type" value="Genomic_DNA"/>
</dbReference>
<gene>
    <name evidence="1" type="ORF">STAS_03457</name>
</gene>
<evidence type="ECO:0000313" key="1">
    <source>
        <dbReference type="EMBL" id="GER27724.1"/>
    </source>
</evidence>
<protein>
    <submittedName>
        <fullName evidence="1">Serine/threonine-protein phosphatase 2A activator1</fullName>
    </submittedName>
</protein>
<dbReference type="AlphaFoldDB" id="A0A5A7P573"/>
<keyword evidence="2" id="KW-1185">Reference proteome</keyword>
<proteinExistence type="predicted"/>
<accession>A0A5A7P573</accession>
<comment type="caution">
    <text evidence="1">The sequence shown here is derived from an EMBL/GenBank/DDBJ whole genome shotgun (WGS) entry which is preliminary data.</text>
</comment>